<evidence type="ECO:0000256" key="1">
    <source>
        <dbReference type="SAM" id="MobiDB-lite"/>
    </source>
</evidence>
<comment type="caution">
    <text evidence="2">The sequence shown here is derived from an EMBL/GenBank/DDBJ whole genome shotgun (WGS) entry which is preliminary data.</text>
</comment>
<name>A0A8H7SVF1_9FUNG</name>
<feature type="compositionally biased region" description="Polar residues" evidence="1">
    <location>
        <begin position="451"/>
        <end position="460"/>
    </location>
</feature>
<feature type="region of interest" description="Disordered" evidence="1">
    <location>
        <begin position="397"/>
        <end position="460"/>
    </location>
</feature>
<gene>
    <name evidence="2" type="ORF">INT48_000259</name>
</gene>
<organism evidence="2 3">
    <name type="scientific">Thamnidium elegans</name>
    <dbReference type="NCBI Taxonomy" id="101142"/>
    <lineage>
        <taxon>Eukaryota</taxon>
        <taxon>Fungi</taxon>
        <taxon>Fungi incertae sedis</taxon>
        <taxon>Mucoromycota</taxon>
        <taxon>Mucoromycotina</taxon>
        <taxon>Mucoromycetes</taxon>
        <taxon>Mucorales</taxon>
        <taxon>Mucorineae</taxon>
        <taxon>Mucoraceae</taxon>
        <taxon>Thamnidium</taxon>
    </lineage>
</organism>
<feature type="region of interest" description="Disordered" evidence="1">
    <location>
        <begin position="999"/>
        <end position="1112"/>
    </location>
</feature>
<sequence>MTEFEKRTHNNQEYLYDLDTDIVYSFTHELVEFAYTQDQKGITEVLTVKQLDAKVELTIQTVLYCRFLCLDPVLVILALDNEQTIRIFYYNVFHKRILQVVTNTTIKNQISQASITRDPFDVVFKDKKFVETKSCYGLVIGTVTGECSWGLIYIDQDGFEATMMSLELLKTETESKSGYVTSIHILSPDKRDRRMGHSDPQLLLGYSTGAILIYRYRANIYAITAKRLRAPIDLSEFTEFPYYPITHLCGVRSYNSLGMTVVFAQEKPLDDVKYEYSRSYIKIVDTHGDSTRKQRKIINPTHMDSTILLTDLVLPPFKTTEFDPVIQLSIVLENKDTFELQIWSISPTHVQRDLGFELDKETWVSVLPGRGLRVGDLFVFYQHTPQTQVHTMLEYHNEQSNTKRKAKGETSNRAVKKKHKKTVLPTDSLGLPKLDSEMDDYQNIPTKDESALSSQKNADSTALAEDNDLMDFDNMEPTISANQGHDSGFICTEQLEQASHATGLEEDQIDNVNTSSDDPPVTNDVNISNTTRFKSIQEPVNLIETNESKDSSAKEPIEMTEEGMNAGEIEVALPGKADALSAKEIVEGSSERTETDMIVEDTGVKPEHASTVYESSNEQVDVPETKNAVAEDTDVKPTEQSIADEPNDVNEETMKIVDTKEMEESITMDEYNDEETVGMLGTEDVTTEITDVEPTERSVAADNHSTEEMMEPMDVYNTIPVDETNEQKLKDDYTELVDDLMEIVEPDDAAAHQDSTAEAAEEEEKEITEVSDQGVIEMLEEAIKMAETIHSISEEVEEKDQASVTETNESTDETRIEQEMNESIETNDLTAVDNTVETTQEDTLTVGGEYTEGFEMVQTTAEPDQTGLLQQVESLSANQPHLDNNYNPSMQLLEEPVIRGNLLEVVEQVTSAREESKVLQEDQLESDQEYATEQSVEPTPSLVETSFLAESEHDMLESTIEIGSSDSEIDATDVATDKVVSDALAPSDLLSHSDISFEEDDEIPDDDHHSFEENDDIPDYEHDSFGENDDIPDYEHESFDGDDIPNYEQEYFDENGIPDYEPESSGVSYNGDQSIDAVDISDDSDALEYQGDTGEHDGLDSQGDIGEQEGNGVYDENEEASIILGSEDSEDSDHAGEISLRSEDQIESMEEEDSLAVETDVSGVQSLITSPSAIESRELTPVQDEEVDMEQVLKHSEQKFSELLYQVTGEEDLSSFMEQPLIPREQLNELGISCWYNPDPHMKLTLVRYCDKHNLGTKVVPLCYTLKKSKKDLTKDEIDEYTAIYKKHLFKFPMYNKEGHQQLLKDELNYYKKSATGYTDLEAAKNRKIYNDYYGFGLL</sequence>
<feature type="region of interest" description="Disordered" evidence="1">
    <location>
        <begin position="745"/>
        <end position="770"/>
    </location>
</feature>
<feature type="compositionally biased region" description="Polar residues" evidence="1">
    <location>
        <begin position="510"/>
        <end position="527"/>
    </location>
</feature>
<accession>A0A8H7SVF1</accession>
<dbReference type="Proteomes" id="UP000613177">
    <property type="component" value="Unassembled WGS sequence"/>
</dbReference>
<feature type="region of interest" description="Disordered" evidence="1">
    <location>
        <begin position="914"/>
        <end position="940"/>
    </location>
</feature>
<reference evidence="2" key="1">
    <citation type="submission" date="2021-01" db="EMBL/GenBank/DDBJ databases">
        <title>Metabolic potential, ecology and presence of endohyphal bacteria is reflected in genomic diversity of Mucoromycotina.</title>
        <authorList>
            <person name="Muszewska A."/>
            <person name="Okrasinska A."/>
            <person name="Steczkiewicz K."/>
            <person name="Drgas O."/>
            <person name="Orlowska M."/>
            <person name="Perlinska-Lenart U."/>
            <person name="Aleksandrzak-Piekarczyk T."/>
            <person name="Szatraj K."/>
            <person name="Zielenkiewicz U."/>
            <person name="Pilsyk S."/>
            <person name="Malc E."/>
            <person name="Mieczkowski P."/>
            <person name="Kruszewska J.S."/>
            <person name="Biernat P."/>
            <person name="Pawlowska J."/>
        </authorList>
    </citation>
    <scope>NUCLEOTIDE SEQUENCE</scope>
    <source>
        <strain evidence="2">WA0000018081</strain>
    </source>
</reference>
<evidence type="ECO:0000313" key="3">
    <source>
        <dbReference type="Proteomes" id="UP000613177"/>
    </source>
</evidence>
<evidence type="ECO:0000313" key="2">
    <source>
        <dbReference type="EMBL" id="KAG2235017.1"/>
    </source>
</evidence>
<protein>
    <submittedName>
        <fullName evidence="2">Uncharacterized protein</fullName>
    </submittedName>
</protein>
<feature type="compositionally biased region" description="Polar residues" evidence="1">
    <location>
        <begin position="931"/>
        <end position="940"/>
    </location>
</feature>
<feature type="region of interest" description="Disordered" evidence="1">
    <location>
        <begin position="503"/>
        <end position="527"/>
    </location>
</feature>
<feature type="region of interest" description="Disordered" evidence="1">
    <location>
        <begin position="692"/>
        <end position="713"/>
    </location>
</feature>
<proteinExistence type="predicted"/>
<keyword evidence="3" id="KW-1185">Reference proteome</keyword>
<feature type="compositionally biased region" description="Acidic residues" evidence="1">
    <location>
        <begin position="1040"/>
        <end position="1053"/>
    </location>
</feature>
<feature type="region of interest" description="Disordered" evidence="1">
    <location>
        <begin position="793"/>
        <end position="816"/>
    </location>
</feature>
<dbReference type="EMBL" id="JAEPRE010000041">
    <property type="protein sequence ID" value="KAG2235017.1"/>
    <property type="molecule type" value="Genomic_DNA"/>
</dbReference>